<proteinExistence type="predicted"/>
<gene>
    <name evidence="2" type="ORF">DM02DRAFT_554192</name>
</gene>
<dbReference type="InterPro" id="IPR010730">
    <property type="entry name" value="HET"/>
</dbReference>
<dbReference type="AlphaFoldDB" id="A0A2V1E5K3"/>
<dbReference type="InterPro" id="IPR052895">
    <property type="entry name" value="HetReg/Transcr_Mod"/>
</dbReference>
<dbReference type="EMBL" id="KZ805312">
    <property type="protein sequence ID" value="PVI05827.1"/>
    <property type="molecule type" value="Genomic_DNA"/>
</dbReference>
<dbReference type="PANTHER" id="PTHR24148:SF82">
    <property type="entry name" value="HETEROKARYON INCOMPATIBILITY DOMAIN-CONTAINING PROTEIN"/>
    <property type="match status" value="1"/>
</dbReference>
<organism evidence="2 3">
    <name type="scientific">Periconia macrospinosa</name>
    <dbReference type="NCBI Taxonomy" id="97972"/>
    <lineage>
        <taxon>Eukaryota</taxon>
        <taxon>Fungi</taxon>
        <taxon>Dikarya</taxon>
        <taxon>Ascomycota</taxon>
        <taxon>Pezizomycotina</taxon>
        <taxon>Dothideomycetes</taxon>
        <taxon>Pleosporomycetidae</taxon>
        <taxon>Pleosporales</taxon>
        <taxon>Massarineae</taxon>
        <taxon>Periconiaceae</taxon>
        <taxon>Periconia</taxon>
    </lineage>
</organism>
<protein>
    <recommendedName>
        <fullName evidence="1">Heterokaryon incompatibility domain-containing protein</fullName>
    </recommendedName>
</protein>
<dbReference type="Proteomes" id="UP000244855">
    <property type="component" value="Unassembled WGS sequence"/>
</dbReference>
<dbReference type="STRING" id="97972.A0A2V1E5K3"/>
<dbReference type="OrthoDB" id="3557394at2759"/>
<sequence length="260" mass="29954">MTTLFQSNLDSPNYSPLPVTGSFIRLLDILPGHHETLLECNLRVASLRSQLSYKAVSYSWIDETVETSTQKGGMIICDGKPIMISNNLHSALQMFRSSTSILTLWVDFLCINQQDTEERNRQVGMMRSIYSNSSEVLIWLGPNVVDDHLGDRVVARQGMDNKYKVVWHNDNRDQQMVLSYLQLFREYERVGERGFTIPWARDVFGAFIILKQLAQGIPLKVLRFYQAIFTSVEQIRWSSSVHWGIGAVADCSWWKRTWVI</sequence>
<accession>A0A2V1E5K3</accession>
<evidence type="ECO:0000313" key="3">
    <source>
        <dbReference type="Proteomes" id="UP000244855"/>
    </source>
</evidence>
<reference evidence="2 3" key="1">
    <citation type="journal article" date="2018" name="Sci. Rep.">
        <title>Comparative genomics provides insights into the lifestyle and reveals functional heterogeneity of dark septate endophytic fungi.</title>
        <authorList>
            <person name="Knapp D.G."/>
            <person name="Nemeth J.B."/>
            <person name="Barry K."/>
            <person name="Hainaut M."/>
            <person name="Henrissat B."/>
            <person name="Johnson J."/>
            <person name="Kuo A."/>
            <person name="Lim J.H.P."/>
            <person name="Lipzen A."/>
            <person name="Nolan M."/>
            <person name="Ohm R.A."/>
            <person name="Tamas L."/>
            <person name="Grigoriev I.V."/>
            <person name="Spatafora J.W."/>
            <person name="Nagy L.G."/>
            <person name="Kovacs G.M."/>
        </authorList>
    </citation>
    <scope>NUCLEOTIDE SEQUENCE [LARGE SCALE GENOMIC DNA]</scope>
    <source>
        <strain evidence="2 3">DSE2036</strain>
    </source>
</reference>
<evidence type="ECO:0000313" key="2">
    <source>
        <dbReference type="EMBL" id="PVI05827.1"/>
    </source>
</evidence>
<name>A0A2V1E5K3_9PLEO</name>
<dbReference type="Pfam" id="PF06985">
    <property type="entry name" value="HET"/>
    <property type="match status" value="1"/>
</dbReference>
<evidence type="ECO:0000259" key="1">
    <source>
        <dbReference type="Pfam" id="PF06985"/>
    </source>
</evidence>
<feature type="domain" description="Heterokaryon incompatibility" evidence="1">
    <location>
        <begin position="53"/>
        <end position="260"/>
    </location>
</feature>
<keyword evidence="3" id="KW-1185">Reference proteome</keyword>
<dbReference type="PANTHER" id="PTHR24148">
    <property type="entry name" value="ANKYRIN REPEAT DOMAIN-CONTAINING PROTEIN 39 HOMOLOG-RELATED"/>
    <property type="match status" value="1"/>
</dbReference>